<keyword evidence="1" id="KW-0812">Transmembrane</keyword>
<proteinExistence type="predicted"/>
<keyword evidence="4" id="KW-1185">Reference proteome</keyword>
<gene>
    <name evidence="3" type="ORF">BXZ70DRAFT_804208</name>
</gene>
<accession>A0A8K0URM5</accession>
<reference evidence="3" key="1">
    <citation type="journal article" date="2021" name="New Phytol.">
        <title>Evolutionary innovations through gain and loss of genes in the ectomycorrhizal Boletales.</title>
        <authorList>
            <person name="Wu G."/>
            <person name="Miyauchi S."/>
            <person name="Morin E."/>
            <person name="Kuo A."/>
            <person name="Drula E."/>
            <person name="Varga T."/>
            <person name="Kohler A."/>
            <person name="Feng B."/>
            <person name="Cao Y."/>
            <person name="Lipzen A."/>
            <person name="Daum C."/>
            <person name="Hundley H."/>
            <person name="Pangilinan J."/>
            <person name="Johnson J."/>
            <person name="Barry K."/>
            <person name="LaButti K."/>
            <person name="Ng V."/>
            <person name="Ahrendt S."/>
            <person name="Min B."/>
            <person name="Choi I.G."/>
            <person name="Park H."/>
            <person name="Plett J.M."/>
            <person name="Magnuson J."/>
            <person name="Spatafora J.W."/>
            <person name="Nagy L.G."/>
            <person name="Henrissat B."/>
            <person name="Grigoriev I.V."/>
            <person name="Yang Z.L."/>
            <person name="Xu J."/>
            <person name="Martin F.M."/>
        </authorList>
    </citation>
    <scope>NUCLEOTIDE SEQUENCE</scope>
    <source>
        <strain evidence="3">KKN 215</strain>
    </source>
</reference>
<evidence type="ECO:0000313" key="4">
    <source>
        <dbReference type="Proteomes" id="UP000813824"/>
    </source>
</evidence>
<name>A0A8K0URM5_9AGAR</name>
<organism evidence="3 4">
    <name type="scientific">Cristinia sonorae</name>
    <dbReference type="NCBI Taxonomy" id="1940300"/>
    <lineage>
        <taxon>Eukaryota</taxon>
        <taxon>Fungi</taxon>
        <taxon>Dikarya</taxon>
        <taxon>Basidiomycota</taxon>
        <taxon>Agaricomycotina</taxon>
        <taxon>Agaricomycetes</taxon>
        <taxon>Agaricomycetidae</taxon>
        <taxon>Agaricales</taxon>
        <taxon>Pleurotineae</taxon>
        <taxon>Stephanosporaceae</taxon>
        <taxon>Cristinia</taxon>
    </lineage>
</organism>
<sequence>MLFAKALLPVFALFSVAATSFASPIAAPVPEPNELVKRADPVTQVVQTLSDSALPLISVLTPAAATVNAQVDAIVAVFAKARVDILGLVDVDAVVDVDAIIDLNVNLIVKLLVALNVFGLLDLSIFAKIDAAVSAYLKALVLIKADIAVKIGKGIPLLDVNLFVTVKLILTATVLGLLNLLGIIGL</sequence>
<evidence type="ECO:0000256" key="1">
    <source>
        <dbReference type="SAM" id="Phobius"/>
    </source>
</evidence>
<evidence type="ECO:0000256" key="2">
    <source>
        <dbReference type="SAM" id="SignalP"/>
    </source>
</evidence>
<comment type="caution">
    <text evidence="3">The sequence shown here is derived from an EMBL/GenBank/DDBJ whole genome shotgun (WGS) entry which is preliminary data.</text>
</comment>
<dbReference type="OrthoDB" id="3257985at2759"/>
<feature type="chain" id="PRO_5035456068" evidence="2">
    <location>
        <begin position="23"/>
        <end position="186"/>
    </location>
</feature>
<feature type="transmembrane region" description="Helical" evidence="1">
    <location>
        <begin position="160"/>
        <end position="184"/>
    </location>
</feature>
<keyword evidence="2" id="KW-0732">Signal</keyword>
<dbReference type="Proteomes" id="UP000813824">
    <property type="component" value="Unassembled WGS sequence"/>
</dbReference>
<keyword evidence="1" id="KW-1133">Transmembrane helix</keyword>
<dbReference type="EMBL" id="JAEVFJ010000009">
    <property type="protein sequence ID" value="KAH8102744.1"/>
    <property type="molecule type" value="Genomic_DNA"/>
</dbReference>
<feature type="transmembrane region" description="Helical" evidence="1">
    <location>
        <begin position="107"/>
        <end position="127"/>
    </location>
</feature>
<protein>
    <submittedName>
        <fullName evidence="3">Uncharacterized protein</fullName>
    </submittedName>
</protein>
<evidence type="ECO:0000313" key="3">
    <source>
        <dbReference type="EMBL" id="KAH8102744.1"/>
    </source>
</evidence>
<feature type="signal peptide" evidence="2">
    <location>
        <begin position="1"/>
        <end position="22"/>
    </location>
</feature>
<keyword evidence="1" id="KW-0472">Membrane</keyword>
<dbReference type="AlphaFoldDB" id="A0A8K0URM5"/>